<accession>A0AAW1JE31</accession>
<evidence type="ECO:0000313" key="2">
    <source>
        <dbReference type="Proteomes" id="UP001458880"/>
    </source>
</evidence>
<dbReference type="AlphaFoldDB" id="A0AAW1JE31"/>
<comment type="caution">
    <text evidence="1">The sequence shown here is derived from an EMBL/GenBank/DDBJ whole genome shotgun (WGS) entry which is preliminary data.</text>
</comment>
<protein>
    <recommendedName>
        <fullName evidence="3">HTH psq-type domain-containing protein</fullName>
    </recommendedName>
</protein>
<evidence type="ECO:0000313" key="1">
    <source>
        <dbReference type="EMBL" id="KAK9701800.1"/>
    </source>
</evidence>
<reference evidence="1 2" key="1">
    <citation type="journal article" date="2024" name="BMC Genomics">
        <title>De novo assembly and annotation of Popillia japonica's genome with initial clues to its potential as an invasive pest.</title>
        <authorList>
            <person name="Cucini C."/>
            <person name="Boschi S."/>
            <person name="Funari R."/>
            <person name="Cardaioli E."/>
            <person name="Iannotti N."/>
            <person name="Marturano G."/>
            <person name="Paoli F."/>
            <person name="Bruttini M."/>
            <person name="Carapelli A."/>
            <person name="Frati F."/>
            <person name="Nardi F."/>
        </authorList>
    </citation>
    <scope>NUCLEOTIDE SEQUENCE [LARGE SCALE GENOMIC DNA]</scope>
    <source>
        <strain evidence="1">DMR45628</strain>
    </source>
</reference>
<proteinExistence type="predicted"/>
<dbReference type="Proteomes" id="UP001458880">
    <property type="component" value="Unassembled WGS sequence"/>
</dbReference>
<sequence>MARKYIRKTNIEVNENIMKNALKEHFKNKVPVRTAARLYDLNRNTLVSRIRIIKTKKLEHRYEHSSDSGMSENEDSRVFKNKYTVNQVKLEHRYEHSSDSGMSENEDSRVFKNKYTVNQVFSNSDEAELVSYIERCSDLHYGLSYWQIRLLAFDFALQIPESPVTKPGERGFCSENTFDLGLMMTS</sequence>
<dbReference type="EMBL" id="JASPKY010000407">
    <property type="protein sequence ID" value="KAK9701800.1"/>
    <property type="molecule type" value="Genomic_DNA"/>
</dbReference>
<organism evidence="1 2">
    <name type="scientific">Popillia japonica</name>
    <name type="common">Japanese beetle</name>
    <dbReference type="NCBI Taxonomy" id="7064"/>
    <lineage>
        <taxon>Eukaryota</taxon>
        <taxon>Metazoa</taxon>
        <taxon>Ecdysozoa</taxon>
        <taxon>Arthropoda</taxon>
        <taxon>Hexapoda</taxon>
        <taxon>Insecta</taxon>
        <taxon>Pterygota</taxon>
        <taxon>Neoptera</taxon>
        <taxon>Endopterygota</taxon>
        <taxon>Coleoptera</taxon>
        <taxon>Polyphaga</taxon>
        <taxon>Scarabaeiformia</taxon>
        <taxon>Scarabaeidae</taxon>
        <taxon>Rutelinae</taxon>
        <taxon>Popillia</taxon>
    </lineage>
</organism>
<name>A0AAW1JE31_POPJA</name>
<evidence type="ECO:0008006" key="3">
    <source>
        <dbReference type="Google" id="ProtNLM"/>
    </source>
</evidence>
<keyword evidence="2" id="KW-1185">Reference proteome</keyword>
<gene>
    <name evidence="1" type="ORF">QE152_g30367</name>
</gene>